<sequence>MTLPSVRTASLSLTAVDDVNTALESLLTDALPTLGEHYSGEAIRLIADGDALELQLPLMPPPQTKTAP</sequence>
<dbReference type="Proteomes" id="UP001235344">
    <property type="component" value="Chromosome"/>
</dbReference>
<name>A0ABY9H5E7_9GAMM</name>
<evidence type="ECO:0000313" key="2">
    <source>
        <dbReference type="Proteomes" id="UP001235344"/>
    </source>
</evidence>
<keyword evidence="2" id="KW-1185">Reference proteome</keyword>
<organism evidence="1 2">
    <name type="scientific">Halomonas alkalicola</name>
    <dbReference type="NCBI Taxonomy" id="1930622"/>
    <lineage>
        <taxon>Bacteria</taxon>
        <taxon>Pseudomonadati</taxon>
        <taxon>Pseudomonadota</taxon>
        <taxon>Gammaproteobacteria</taxon>
        <taxon>Oceanospirillales</taxon>
        <taxon>Halomonadaceae</taxon>
        <taxon>Halomonas</taxon>
    </lineage>
</organism>
<dbReference type="EMBL" id="CP131913">
    <property type="protein sequence ID" value="WLI73701.1"/>
    <property type="molecule type" value="Genomic_DNA"/>
</dbReference>
<dbReference type="RefSeq" id="WP_305501513.1">
    <property type="nucleotide sequence ID" value="NZ_CP131913.1"/>
</dbReference>
<evidence type="ECO:0000313" key="1">
    <source>
        <dbReference type="EMBL" id="WLI73701.1"/>
    </source>
</evidence>
<protein>
    <submittedName>
        <fullName evidence="1">Uncharacterized protein</fullName>
    </submittedName>
</protein>
<proteinExistence type="predicted"/>
<reference evidence="1 2" key="1">
    <citation type="submission" date="2023-08" db="EMBL/GenBank/DDBJ databases">
        <title>Transcriptome Analysis of Halomonas alkalicola CICC 11012s to Identify the Genes Involved in Alkaline Tolerances.</title>
        <authorList>
            <person name="Zhai L."/>
        </authorList>
    </citation>
    <scope>NUCLEOTIDE SEQUENCE [LARGE SCALE GENOMIC DNA]</scope>
    <source>
        <strain evidence="1 2">CICC 11012s</strain>
    </source>
</reference>
<accession>A0ABY9H5E7</accession>
<gene>
    <name evidence="1" type="ORF">B6N23_01815</name>
</gene>